<organism evidence="9 10">
    <name type="scientific">Larinioides sclopetarius</name>
    <dbReference type="NCBI Taxonomy" id="280406"/>
    <lineage>
        <taxon>Eukaryota</taxon>
        <taxon>Metazoa</taxon>
        <taxon>Ecdysozoa</taxon>
        <taxon>Arthropoda</taxon>
        <taxon>Chelicerata</taxon>
        <taxon>Arachnida</taxon>
        <taxon>Araneae</taxon>
        <taxon>Araneomorphae</taxon>
        <taxon>Entelegynae</taxon>
        <taxon>Araneoidea</taxon>
        <taxon>Araneidae</taxon>
        <taxon>Larinioides</taxon>
    </lineage>
</organism>
<evidence type="ECO:0000256" key="3">
    <source>
        <dbReference type="ARBA" id="ARBA00022692"/>
    </source>
</evidence>
<accession>A0AAV2AV50</accession>
<keyword evidence="5 8" id="KW-0472">Membrane</keyword>
<name>A0AAV2AV50_9ARAC</name>
<reference evidence="9 10" key="1">
    <citation type="submission" date="2024-04" db="EMBL/GenBank/DDBJ databases">
        <authorList>
            <person name="Rising A."/>
            <person name="Reimegard J."/>
            <person name="Sonavane S."/>
            <person name="Akerstrom W."/>
            <person name="Nylinder S."/>
            <person name="Hedman E."/>
            <person name="Kallberg Y."/>
        </authorList>
    </citation>
    <scope>NUCLEOTIDE SEQUENCE [LARGE SCALE GENOMIC DNA]</scope>
</reference>
<dbReference type="PANTHER" id="PTHR13002:SF1">
    <property type="entry name" value="COMPLEX I ASSEMBLY FACTOR TIMMDC1, MITOCHONDRIAL"/>
    <property type="match status" value="1"/>
</dbReference>
<evidence type="ECO:0000256" key="1">
    <source>
        <dbReference type="ARBA" id="ARBA00004141"/>
    </source>
</evidence>
<comment type="subcellular location">
    <subcellularLocation>
        <location evidence="1">Membrane</location>
        <topology evidence="1">Multi-pass membrane protein</topology>
    </subcellularLocation>
</comment>
<feature type="transmembrane region" description="Helical" evidence="8">
    <location>
        <begin position="145"/>
        <end position="167"/>
    </location>
</feature>
<keyword evidence="10" id="KW-1185">Reference proteome</keyword>
<dbReference type="GO" id="GO:0016020">
    <property type="term" value="C:membrane"/>
    <property type="evidence" value="ECO:0007669"/>
    <property type="project" value="UniProtKB-SubCell"/>
</dbReference>
<evidence type="ECO:0000256" key="7">
    <source>
        <dbReference type="ARBA" id="ARBA00041344"/>
    </source>
</evidence>
<dbReference type="EMBL" id="CAXIEN010000223">
    <property type="protein sequence ID" value="CAL1287890.1"/>
    <property type="molecule type" value="Genomic_DNA"/>
</dbReference>
<evidence type="ECO:0000256" key="8">
    <source>
        <dbReference type="SAM" id="Phobius"/>
    </source>
</evidence>
<evidence type="ECO:0000256" key="6">
    <source>
        <dbReference type="ARBA" id="ARBA00040778"/>
    </source>
</evidence>
<dbReference type="Proteomes" id="UP001497382">
    <property type="component" value="Unassembled WGS sequence"/>
</dbReference>
<evidence type="ECO:0000256" key="4">
    <source>
        <dbReference type="ARBA" id="ARBA00022989"/>
    </source>
</evidence>
<comment type="similarity">
    <text evidence="2">Belongs to the Tim17/Tim22/Tim23 family.</text>
</comment>
<keyword evidence="3 8" id="KW-0812">Transmembrane</keyword>
<keyword evidence="4 8" id="KW-1133">Transmembrane helix</keyword>
<gene>
    <name evidence="9" type="ORF">LARSCL_LOCUS15077</name>
</gene>
<dbReference type="InterPro" id="IPR055299">
    <property type="entry name" value="TIMMDC1"/>
</dbReference>
<evidence type="ECO:0000313" key="10">
    <source>
        <dbReference type="Proteomes" id="UP001497382"/>
    </source>
</evidence>
<protein>
    <recommendedName>
        <fullName evidence="6">Complex I assembly factor TIMMDC1, mitochondrial</fullName>
    </recommendedName>
    <alternativeName>
        <fullName evidence="7">Translocase of inner mitochondrial membrane domain-containing protein 1</fullName>
    </alternativeName>
</protein>
<evidence type="ECO:0000256" key="2">
    <source>
        <dbReference type="ARBA" id="ARBA00008444"/>
    </source>
</evidence>
<dbReference type="GO" id="GO:0032981">
    <property type="term" value="P:mitochondrial respiratory chain complex I assembly"/>
    <property type="evidence" value="ECO:0007669"/>
    <property type="project" value="InterPro"/>
</dbReference>
<proteinExistence type="inferred from homology"/>
<evidence type="ECO:0000256" key="5">
    <source>
        <dbReference type="ARBA" id="ARBA00023136"/>
    </source>
</evidence>
<dbReference type="GO" id="GO:0005739">
    <property type="term" value="C:mitochondrion"/>
    <property type="evidence" value="ECO:0007669"/>
    <property type="project" value="TreeGrafter"/>
</dbReference>
<comment type="caution">
    <text evidence="9">The sequence shown here is derived from an EMBL/GenBank/DDBJ whole genome shotgun (WGS) entry which is preliminary data.</text>
</comment>
<dbReference type="AlphaFoldDB" id="A0AAV2AV50"/>
<dbReference type="PANTHER" id="PTHR13002">
    <property type="entry name" value="C3ORF1 PROTEIN-RELATED"/>
    <property type="match status" value="1"/>
</dbReference>
<evidence type="ECO:0000313" key="9">
    <source>
        <dbReference type="EMBL" id="CAL1287890.1"/>
    </source>
</evidence>
<sequence length="201" mass="22124">MLKISYRKKLDGTELKECIVQSSDFGISPEMNYVLTTGKYILVTSAFFGGFGNMLRAKNEFFRKNVATTWESQHLARRNLADTMSLALFKGGAKSALKYGSFSTVYLLATMTAANYRDKISVWDHAASGAALGALARINYGLKGFAIAGVLGGFLGTIAGGLINFTLGINGISMYKFRCLLHEEYYSSMKKERLDELKNDS</sequence>